<protein>
    <recommendedName>
        <fullName evidence="7">Cyclochlorotine biosynthesis protein O</fullName>
    </recommendedName>
</protein>
<organism evidence="5 6">
    <name type="scientific">Pseudopithomyces chartarum</name>
    <dbReference type="NCBI Taxonomy" id="1892770"/>
    <lineage>
        <taxon>Eukaryota</taxon>
        <taxon>Fungi</taxon>
        <taxon>Dikarya</taxon>
        <taxon>Ascomycota</taxon>
        <taxon>Pezizomycotina</taxon>
        <taxon>Dothideomycetes</taxon>
        <taxon>Pleosporomycetidae</taxon>
        <taxon>Pleosporales</taxon>
        <taxon>Massarineae</taxon>
        <taxon>Didymosphaeriaceae</taxon>
        <taxon>Pseudopithomyces</taxon>
    </lineage>
</organism>
<sequence length="304" mass="34954">MINMLHKKISGFLSTQKYQELGTESLLSPKERRYKDAEGDPENSLDDLPLRNHHSSQSLHICILTISLLLFVLLSIALAIAYILKRTSDRDCGIQTSVFSPANEAVEYLEMDFDNAFAHDTIYRGPPTPELERAWEDLWYYGGVRITDDQLPSLNRTPDLGNGKHLRPVEDEEGGYHALIEVFHQLHCLNLIRQYTWRDWYFRHPDVVRAPPDMRTDDVTARMHVDHCIEGLRISLMCHGDTTPYMVLKDPTAPNNMRADFSPHHKCRNFDLIKQWVKDNQLAPPPETNWEGSKSGKKPKHGGL</sequence>
<proteinExistence type="inferred from homology"/>
<keyword evidence="6" id="KW-1185">Reference proteome</keyword>
<dbReference type="InterPro" id="IPR021765">
    <property type="entry name" value="UstYa-like"/>
</dbReference>
<comment type="caution">
    <text evidence="5">The sequence shown here is derived from an EMBL/GenBank/DDBJ whole genome shotgun (WGS) entry which is preliminary data.</text>
</comment>
<dbReference type="Proteomes" id="UP001280581">
    <property type="component" value="Unassembled WGS sequence"/>
</dbReference>
<dbReference type="AlphaFoldDB" id="A0AAN6RGD6"/>
<evidence type="ECO:0000313" key="5">
    <source>
        <dbReference type="EMBL" id="KAK3207725.1"/>
    </source>
</evidence>
<feature type="transmembrane region" description="Helical" evidence="4">
    <location>
        <begin position="61"/>
        <end position="84"/>
    </location>
</feature>
<evidence type="ECO:0000313" key="6">
    <source>
        <dbReference type="Proteomes" id="UP001280581"/>
    </source>
</evidence>
<evidence type="ECO:0000256" key="3">
    <source>
        <dbReference type="SAM" id="MobiDB-lite"/>
    </source>
</evidence>
<accession>A0AAN6RGD6</accession>
<reference evidence="5 6" key="1">
    <citation type="submission" date="2021-02" db="EMBL/GenBank/DDBJ databases">
        <title>Genome assembly of Pseudopithomyces chartarum.</title>
        <authorList>
            <person name="Jauregui R."/>
            <person name="Singh J."/>
            <person name="Voisey C."/>
        </authorList>
    </citation>
    <scope>NUCLEOTIDE SEQUENCE [LARGE SCALE GENOMIC DNA]</scope>
    <source>
        <strain evidence="5 6">AGR01</strain>
    </source>
</reference>
<keyword evidence="4" id="KW-0812">Transmembrane</keyword>
<evidence type="ECO:0000256" key="4">
    <source>
        <dbReference type="SAM" id="Phobius"/>
    </source>
</evidence>
<gene>
    <name evidence="5" type="ORF">GRF29_96g156128</name>
</gene>
<feature type="region of interest" description="Disordered" evidence="3">
    <location>
        <begin position="282"/>
        <end position="304"/>
    </location>
</feature>
<name>A0AAN6RGD6_9PLEO</name>
<dbReference type="PANTHER" id="PTHR33365">
    <property type="entry name" value="YALI0B05434P"/>
    <property type="match status" value="1"/>
</dbReference>
<dbReference type="Pfam" id="PF11807">
    <property type="entry name" value="UstYa"/>
    <property type="match status" value="1"/>
</dbReference>
<evidence type="ECO:0000256" key="1">
    <source>
        <dbReference type="ARBA" id="ARBA00004685"/>
    </source>
</evidence>
<dbReference type="GO" id="GO:0043386">
    <property type="term" value="P:mycotoxin biosynthetic process"/>
    <property type="evidence" value="ECO:0007669"/>
    <property type="project" value="InterPro"/>
</dbReference>
<keyword evidence="4" id="KW-1133">Transmembrane helix</keyword>
<keyword evidence="4" id="KW-0472">Membrane</keyword>
<feature type="compositionally biased region" description="Basic residues" evidence="3">
    <location>
        <begin position="295"/>
        <end position="304"/>
    </location>
</feature>
<evidence type="ECO:0008006" key="7">
    <source>
        <dbReference type="Google" id="ProtNLM"/>
    </source>
</evidence>
<dbReference type="EMBL" id="WVTA01000008">
    <property type="protein sequence ID" value="KAK3207725.1"/>
    <property type="molecule type" value="Genomic_DNA"/>
</dbReference>
<evidence type="ECO:0000256" key="2">
    <source>
        <dbReference type="ARBA" id="ARBA00035112"/>
    </source>
</evidence>
<comment type="similarity">
    <text evidence="2">Belongs to the ustYa family.</text>
</comment>
<dbReference type="PANTHER" id="PTHR33365:SF4">
    <property type="entry name" value="CYCLOCHLOROTINE BIOSYNTHESIS PROTEIN O"/>
    <property type="match status" value="1"/>
</dbReference>
<comment type="pathway">
    <text evidence="1">Mycotoxin biosynthesis.</text>
</comment>